<reference evidence="1" key="1">
    <citation type="submission" date="2023-06" db="EMBL/GenBank/DDBJ databases">
        <authorList>
            <person name="Kurt Z."/>
        </authorList>
    </citation>
    <scope>NUCLEOTIDE SEQUENCE</scope>
</reference>
<comment type="caution">
    <text evidence="1">The sequence shown here is derived from an EMBL/GenBank/DDBJ whole genome shotgun (WGS) entry which is preliminary data.</text>
</comment>
<gene>
    <name evidence="2" type="ORF">HINF_LOCUS47667</name>
    <name evidence="1" type="ORF">HINF_LOCUS5380</name>
</gene>
<sequence>MNYQYIHSMFKQLQQQQNQQKYILIQTKQLLNDFVFTSDFEHYSETITQTVSNNSTFHSQLSDLSYMQMRNKLDDLRISVSEDMCVEFDVNLFSLDDKLQNFDLQLNGLHRIQ</sequence>
<evidence type="ECO:0000313" key="1">
    <source>
        <dbReference type="EMBL" id="CAI9917735.1"/>
    </source>
</evidence>
<proteinExistence type="predicted"/>
<name>A0AA86NDW7_9EUKA</name>
<protein>
    <submittedName>
        <fullName evidence="2">Hypothetical_protein</fullName>
    </submittedName>
</protein>
<accession>A0AA86NDW7</accession>
<keyword evidence="3" id="KW-1185">Reference proteome</keyword>
<organism evidence="1">
    <name type="scientific">Hexamita inflata</name>
    <dbReference type="NCBI Taxonomy" id="28002"/>
    <lineage>
        <taxon>Eukaryota</taxon>
        <taxon>Metamonada</taxon>
        <taxon>Diplomonadida</taxon>
        <taxon>Hexamitidae</taxon>
        <taxon>Hexamitinae</taxon>
        <taxon>Hexamita</taxon>
    </lineage>
</organism>
<evidence type="ECO:0000313" key="3">
    <source>
        <dbReference type="Proteomes" id="UP001642409"/>
    </source>
</evidence>
<dbReference type="Proteomes" id="UP001642409">
    <property type="component" value="Unassembled WGS sequence"/>
</dbReference>
<dbReference type="AlphaFoldDB" id="A0AA86NDW7"/>
<reference evidence="2 3" key="2">
    <citation type="submission" date="2024-07" db="EMBL/GenBank/DDBJ databases">
        <authorList>
            <person name="Akdeniz Z."/>
        </authorList>
    </citation>
    <scope>NUCLEOTIDE SEQUENCE [LARGE SCALE GENOMIC DNA]</scope>
</reference>
<dbReference type="EMBL" id="CATOUU010000137">
    <property type="protein sequence ID" value="CAI9917735.1"/>
    <property type="molecule type" value="Genomic_DNA"/>
</dbReference>
<evidence type="ECO:0000313" key="2">
    <source>
        <dbReference type="EMBL" id="CAL6057767.1"/>
    </source>
</evidence>
<dbReference type="EMBL" id="CAXDID020000215">
    <property type="protein sequence ID" value="CAL6057767.1"/>
    <property type="molecule type" value="Genomic_DNA"/>
</dbReference>